<evidence type="ECO:0000313" key="8">
    <source>
        <dbReference type="Proteomes" id="UP000467132"/>
    </source>
</evidence>
<dbReference type="Gene3D" id="3.90.1150.10">
    <property type="entry name" value="Aspartate Aminotransferase, domain 1"/>
    <property type="match status" value="1"/>
</dbReference>
<dbReference type="Proteomes" id="UP000467132">
    <property type="component" value="Unassembled WGS sequence"/>
</dbReference>
<dbReference type="NCBIfam" id="TIGR04350">
    <property type="entry name" value="C_S_lyase_PatB"/>
    <property type="match status" value="1"/>
</dbReference>
<dbReference type="Pfam" id="PF00155">
    <property type="entry name" value="Aminotran_1_2"/>
    <property type="match status" value="1"/>
</dbReference>
<dbReference type="EC" id="4.4.1.13" evidence="2"/>
<dbReference type="Gene3D" id="3.40.640.10">
    <property type="entry name" value="Type I PLP-dependent aspartate aminotransferase-like (Major domain)"/>
    <property type="match status" value="1"/>
</dbReference>
<evidence type="ECO:0000256" key="1">
    <source>
        <dbReference type="ARBA" id="ARBA00001933"/>
    </source>
</evidence>
<dbReference type="OrthoDB" id="9802872at2"/>
<name>A0A845QY08_9CLOT</name>
<comment type="caution">
    <text evidence="7">The sequence shown here is derived from an EMBL/GenBank/DDBJ whole genome shotgun (WGS) entry which is preliminary data.</text>
</comment>
<protein>
    <recommendedName>
        <fullName evidence="2">cysteine-S-conjugate beta-lyase</fullName>
        <ecNumber evidence="2">4.4.1.13</ecNumber>
    </recommendedName>
</protein>
<organism evidence="7 8">
    <name type="scientific">Senegalia massiliensis</name>
    <dbReference type="NCBI Taxonomy" id="1720316"/>
    <lineage>
        <taxon>Bacteria</taxon>
        <taxon>Bacillati</taxon>
        <taxon>Bacillota</taxon>
        <taxon>Clostridia</taxon>
        <taxon>Eubacteriales</taxon>
        <taxon>Clostridiaceae</taxon>
        <taxon>Senegalia</taxon>
    </lineage>
</organism>
<dbReference type="GO" id="GO:0047804">
    <property type="term" value="F:cysteine-S-conjugate beta-lyase activity"/>
    <property type="evidence" value="ECO:0007669"/>
    <property type="project" value="UniProtKB-EC"/>
</dbReference>
<dbReference type="AlphaFoldDB" id="A0A845QY08"/>
<keyword evidence="7" id="KW-0808">Transferase</keyword>
<dbReference type="InterPro" id="IPR015422">
    <property type="entry name" value="PyrdxlP-dep_Trfase_small"/>
</dbReference>
<dbReference type="PANTHER" id="PTHR43525:SF1">
    <property type="entry name" value="PROTEIN MALY"/>
    <property type="match status" value="1"/>
</dbReference>
<evidence type="ECO:0000256" key="4">
    <source>
        <dbReference type="ARBA" id="ARBA00023239"/>
    </source>
</evidence>
<evidence type="ECO:0000313" key="7">
    <source>
        <dbReference type="EMBL" id="NBI05273.1"/>
    </source>
</evidence>
<keyword evidence="3" id="KW-0663">Pyridoxal phosphate</keyword>
<dbReference type="InterPro" id="IPR015421">
    <property type="entry name" value="PyrdxlP-dep_Trfase_major"/>
</dbReference>
<dbReference type="InterPro" id="IPR015424">
    <property type="entry name" value="PyrdxlP-dep_Trfase"/>
</dbReference>
<dbReference type="SUPFAM" id="SSF53383">
    <property type="entry name" value="PLP-dependent transferases"/>
    <property type="match status" value="1"/>
</dbReference>
<dbReference type="InterPro" id="IPR051798">
    <property type="entry name" value="Class-II_PLP-Dep_Aminotrans"/>
</dbReference>
<reference evidence="7 8" key="1">
    <citation type="submission" date="2018-08" db="EMBL/GenBank/DDBJ databases">
        <title>Murine metabolic-syndrome-specific gut microbial biobank.</title>
        <authorList>
            <person name="Liu C."/>
        </authorList>
    </citation>
    <scope>NUCLEOTIDE SEQUENCE [LARGE SCALE GENOMIC DNA]</scope>
    <source>
        <strain evidence="7 8">583</strain>
    </source>
</reference>
<keyword evidence="8" id="KW-1185">Reference proteome</keyword>
<dbReference type="CDD" id="cd00609">
    <property type="entry name" value="AAT_like"/>
    <property type="match status" value="1"/>
</dbReference>
<sequence>MKYNFDNTIDRRNTYSRKWDPEILEEMFGRNDLLPFWVADMDFRVAKPIEDAIVNRANHPIYGYSKRPESYYDAIVEWINKRFDYKIKKEWIMYTPGVVPAINYIIQAFTDEKDSIMIQEPVYYPFRRSIENNNRNVVNSPLEFDGEKYNINFKDIEEKIQSENVKIFILCSPHNPIGRVWTKTELEKLGNICLENNVLIVSDEIHNDLVYKGYIHTMLASINKDFEMNSITCTAPSKTFNLAGMEASNIIIPNSRFREKFQEILDLNNIGFQNPLSIAAVESAYKEGEDWLEQLLKYLQGNIEFIEEYLNKNLPKAKLIKPQATYLAWIDLRKYESDGEILENKIINKGKIALNGGTWFGKDGEGFMRLNFACSRSMLEKGLKRLSKAINE</sequence>
<gene>
    <name evidence="7" type="ORF">D3Z33_00200</name>
</gene>
<dbReference type="EMBL" id="QXXA01000001">
    <property type="protein sequence ID" value="NBI05273.1"/>
    <property type="molecule type" value="Genomic_DNA"/>
</dbReference>
<keyword evidence="7" id="KW-0032">Aminotransferase</keyword>
<dbReference type="InterPro" id="IPR004839">
    <property type="entry name" value="Aminotransferase_I/II_large"/>
</dbReference>
<dbReference type="RefSeq" id="WP_160195792.1">
    <property type="nucleotide sequence ID" value="NZ_QXXA01000001.1"/>
</dbReference>
<evidence type="ECO:0000259" key="6">
    <source>
        <dbReference type="Pfam" id="PF00155"/>
    </source>
</evidence>
<feature type="domain" description="Aminotransferase class I/classII large" evidence="6">
    <location>
        <begin position="62"/>
        <end position="386"/>
    </location>
</feature>
<comment type="cofactor">
    <cofactor evidence="1">
        <name>pyridoxal 5'-phosphate</name>
        <dbReference type="ChEBI" id="CHEBI:597326"/>
    </cofactor>
</comment>
<evidence type="ECO:0000256" key="5">
    <source>
        <dbReference type="ARBA" id="ARBA00037974"/>
    </source>
</evidence>
<dbReference type="PANTHER" id="PTHR43525">
    <property type="entry name" value="PROTEIN MALY"/>
    <property type="match status" value="1"/>
</dbReference>
<evidence type="ECO:0000256" key="2">
    <source>
        <dbReference type="ARBA" id="ARBA00012224"/>
    </source>
</evidence>
<evidence type="ECO:0000256" key="3">
    <source>
        <dbReference type="ARBA" id="ARBA00022898"/>
    </source>
</evidence>
<accession>A0A845QY08</accession>
<comment type="similarity">
    <text evidence="5">Belongs to the class-II pyridoxal-phosphate-dependent aminotransferase family. MalY/PatB cystathionine beta-lyase subfamily.</text>
</comment>
<proteinExistence type="inferred from homology"/>
<keyword evidence="4" id="KW-0456">Lyase</keyword>
<dbReference type="InterPro" id="IPR027619">
    <property type="entry name" value="C-S_lyase_PatB-like"/>
</dbReference>
<dbReference type="GO" id="GO:0008483">
    <property type="term" value="F:transaminase activity"/>
    <property type="evidence" value="ECO:0007669"/>
    <property type="project" value="UniProtKB-KW"/>
</dbReference>
<dbReference type="GO" id="GO:0030170">
    <property type="term" value="F:pyridoxal phosphate binding"/>
    <property type="evidence" value="ECO:0007669"/>
    <property type="project" value="InterPro"/>
</dbReference>